<feature type="non-terminal residue" evidence="3">
    <location>
        <position position="1"/>
    </location>
</feature>
<evidence type="ECO:0000256" key="1">
    <source>
        <dbReference type="PROSITE-ProRule" id="PRU01240"/>
    </source>
</evidence>
<dbReference type="EMBL" id="JBHSWU010001030">
    <property type="protein sequence ID" value="MFC6726315.1"/>
    <property type="molecule type" value="Genomic_DNA"/>
</dbReference>
<feature type="domain" description="Peptidase S8/S53" evidence="2">
    <location>
        <begin position="1"/>
        <end position="173"/>
    </location>
</feature>
<gene>
    <name evidence="3" type="ORF">ACFQE1_18495</name>
</gene>
<sequence length="264" mass="28345">DSGIDVRNPFVAGAVRTRHDYTGGGEWDATGHGTLIALQFVDLDRNTRRHALGATPTRLVDMKVADAVGFSEGNLICALNDALVEGVDLVNLSLGLRTHGEREPCPLCTAVNRLAEFGVFVCVAAGNRPADAPQYTAYCPCIAEGSICTGAVEPDGTLAPFTELGEVYTDGRIGVYDVSDFWEIEFSPGISGSFVPRDAVEYVRRLARDAAEPHVLLIELYPGETLAFTPEGFLEYVEESLSAMERPDYGLLPNPGKITPVPVA</sequence>
<dbReference type="PROSITE" id="PS51892">
    <property type="entry name" value="SUBTILASE"/>
    <property type="match status" value="1"/>
</dbReference>
<proteinExistence type="inferred from homology"/>
<accession>A0ABD5S3Z4</accession>
<comment type="similarity">
    <text evidence="1">Belongs to the peptidase S8 family.</text>
</comment>
<protein>
    <submittedName>
        <fullName evidence="3">S8 family serine peptidase</fullName>
    </submittedName>
</protein>
<dbReference type="AlphaFoldDB" id="A0ABD5S3Z4"/>
<dbReference type="InterPro" id="IPR036852">
    <property type="entry name" value="Peptidase_S8/S53_dom_sf"/>
</dbReference>
<name>A0ABD5S3Z4_9EURY</name>
<dbReference type="InterPro" id="IPR000209">
    <property type="entry name" value="Peptidase_S8/S53_dom"/>
</dbReference>
<comment type="caution">
    <text evidence="3">The sequence shown here is derived from an EMBL/GenBank/DDBJ whole genome shotgun (WGS) entry which is preliminary data.</text>
</comment>
<evidence type="ECO:0000313" key="3">
    <source>
        <dbReference type="EMBL" id="MFC6726315.1"/>
    </source>
</evidence>
<keyword evidence="4" id="KW-1185">Reference proteome</keyword>
<dbReference type="Pfam" id="PF00082">
    <property type="entry name" value="Peptidase_S8"/>
    <property type="match status" value="1"/>
</dbReference>
<comment type="caution">
    <text evidence="1">Lacks conserved residue(s) required for the propagation of feature annotation.</text>
</comment>
<dbReference type="Gene3D" id="3.40.50.200">
    <property type="entry name" value="Peptidase S8/S53 domain"/>
    <property type="match status" value="1"/>
</dbReference>
<organism evidence="3 4">
    <name type="scientific">Halobium palmae</name>
    <dbReference type="NCBI Taxonomy" id="1776492"/>
    <lineage>
        <taxon>Archaea</taxon>
        <taxon>Methanobacteriati</taxon>
        <taxon>Methanobacteriota</taxon>
        <taxon>Stenosarchaea group</taxon>
        <taxon>Halobacteria</taxon>
        <taxon>Halobacteriales</taxon>
        <taxon>Haloferacaceae</taxon>
        <taxon>Halobium</taxon>
    </lineage>
</organism>
<dbReference type="Proteomes" id="UP001596328">
    <property type="component" value="Unassembled WGS sequence"/>
</dbReference>
<evidence type="ECO:0000313" key="4">
    <source>
        <dbReference type="Proteomes" id="UP001596328"/>
    </source>
</evidence>
<evidence type="ECO:0000259" key="2">
    <source>
        <dbReference type="Pfam" id="PF00082"/>
    </source>
</evidence>
<dbReference type="SUPFAM" id="SSF52743">
    <property type="entry name" value="Subtilisin-like"/>
    <property type="match status" value="1"/>
</dbReference>
<reference evidence="3 4" key="1">
    <citation type="journal article" date="2019" name="Int. J. Syst. Evol. Microbiol.">
        <title>The Global Catalogue of Microorganisms (GCM) 10K type strain sequencing project: providing services to taxonomists for standard genome sequencing and annotation.</title>
        <authorList>
            <consortium name="The Broad Institute Genomics Platform"/>
            <consortium name="The Broad Institute Genome Sequencing Center for Infectious Disease"/>
            <person name="Wu L."/>
            <person name="Ma J."/>
        </authorList>
    </citation>
    <scope>NUCLEOTIDE SEQUENCE [LARGE SCALE GENOMIC DNA]</scope>
    <source>
        <strain evidence="3 4">NBRC 111368</strain>
    </source>
</reference>